<comment type="caution">
    <text evidence="3">The sequence shown here is derived from an EMBL/GenBank/DDBJ whole genome shotgun (WGS) entry which is preliminary data.</text>
</comment>
<feature type="transmembrane region" description="Helical" evidence="2">
    <location>
        <begin position="337"/>
        <end position="358"/>
    </location>
</feature>
<feature type="transmembrane region" description="Helical" evidence="2">
    <location>
        <begin position="91"/>
        <end position="110"/>
    </location>
</feature>
<accession>A0ABU0Q567</accession>
<keyword evidence="2" id="KW-1133">Transmembrane helix</keyword>
<proteinExistence type="predicted"/>
<feature type="region of interest" description="Disordered" evidence="1">
    <location>
        <begin position="581"/>
        <end position="634"/>
    </location>
</feature>
<feature type="transmembrane region" description="Helical" evidence="2">
    <location>
        <begin position="67"/>
        <end position="84"/>
    </location>
</feature>
<keyword evidence="2" id="KW-0812">Transmembrane</keyword>
<feature type="transmembrane region" description="Helical" evidence="2">
    <location>
        <begin position="452"/>
        <end position="475"/>
    </location>
</feature>
<dbReference type="RefSeq" id="WP_307045361.1">
    <property type="nucleotide sequence ID" value="NZ_JAUSYA010000001.1"/>
</dbReference>
<dbReference type="InterPro" id="IPR045931">
    <property type="entry name" value="DUF6350"/>
</dbReference>
<feature type="compositionally biased region" description="Pro residues" evidence="1">
    <location>
        <begin position="586"/>
        <end position="605"/>
    </location>
</feature>
<evidence type="ECO:0000256" key="2">
    <source>
        <dbReference type="SAM" id="Phobius"/>
    </source>
</evidence>
<dbReference type="EMBL" id="JAUSYA010000001">
    <property type="protein sequence ID" value="MDQ0685804.1"/>
    <property type="molecule type" value="Genomic_DNA"/>
</dbReference>
<evidence type="ECO:0008006" key="5">
    <source>
        <dbReference type="Google" id="ProtNLM"/>
    </source>
</evidence>
<feature type="transmembrane region" description="Helical" evidence="2">
    <location>
        <begin position="230"/>
        <end position="252"/>
    </location>
</feature>
<protein>
    <recommendedName>
        <fullName evidence="5">Integral membrane protein</fullName>
    </recommendedName>
</protein>
<feature type="transmembrane region" description="Helical" evidence="2">
    <location>
        <begin position="418"/>
        <end position="440"/>
    </location>
</feature>
<feature type="region of interest" description="Disordered" evidence="1">
    <location>
        <begin position="369"/>
        <end position="409"/>
    </location>
</feature>
<sequence>MAVVIPMTVRRLTLSSLLPRMRDRSPGLAAGLVGGVLAAGLGLGSFAALVMVQWISSPYPDSGPGGALHVAAALWLLAHGAELVRVDTLSGVPAPVGVTPLLFLALPVWLVRRAARDAVDAGDADVGVGAEGGEPVSARTAWAGVVVGYLAVGSGAALYAATGGALRTSWAWTAVCVPAVAVLAAGAGVWSACGHPRGPVDGVLLMLPRGLRRPLLGTAEGARLAVAARAAAAGAVVLVGGAALLVASSSVWHAGAAREAFLQLTEGWSGRFAVLLLCVALVPNAAVWGAAYALGPGYLLGAGHVVAPLSSDPAPLLPPFPLLAAVPEAGAGTPWNWGASVVPLVAGVTVGVFAARAATGRAATGRAASAGTAGISGPAGPGRPGRTPGPGRAGGRAAPAGEPGEAGEGWSRGRTVGVVVLAGVGCGVLMGALAGLAGGPLGASVLSRFGPVWWQVGGAVLLWVVGVGTPVCVAVRGWRCRKRGAAGWAPGLRQEKAGKAGTRSGVAASARAAEEELYDFLVPRHAEPGPPSHLFGEAVDDFAPIEPASYVAPPDPFAPIEPVSYVAPPDPFAPLEPMPFLEPGGAPTPPRPLTPPQPAMPPGPLTPRGFRPPREPLADVGPVEPVGPAWHGDSAREVRWAALREAGEEGGEGTDPHR</sequence>
<feature type="transmembrane region" description="Helical" evidence="2">
    <location>
        <begin position="28"/>
        <end position="55"/>
    </location>
</feature>
<feature type="compositionally biased region" description="Low complexity" evidence="1">
    <location>
        <begin position="384"/>
        <end position="403"/>
    </location>
</feature>
<name>A0ABU0Q567_STRAH</name>
<feature type="transmembrane region" description="Helical" evidence="2">
    <location>
        <begin position="169"/>
        <end position="190"/>
    </location>
</feature>
<dbReference type="Pfam" id="PF19877">
    <property type="entry name" value="DUF6350"/>
    <property type="match status" value="1"/>
</dbReference>
<evidence type="ECO:0000256" key="1">
    <source>
        <dbReference type="SAM" id="MobiDB-lite"/>
    </source>
</evidence>
<organism evidence="3 4">
    <name type="scientific">Streptomyces achromogenes</name>
    <dbReference type="NCBI Taxonomy" id="67255"/>
    <lineage>
        <taxon>Bacteria</taxon>
        <taxon>Bacillati</taxon>
        <taxon>Actinomycetota</taxon>
        <taxon>Actinomycetes</taxon>
        <taxon>Kitasatosporales</taxon>
        <taxon>Streptomycetaceae</taxon>
        <taxon>Streptomyces</taxon>
    </lineage>
</organism>
<reference evidence="3 4" key="1">
    <citation type="submission" date="2023-07" db="EMBL/GenBank/DDBJ databases">
        <title>Comparative genomics of wheat-associated soil bacteria to identify genetic determinants of phenazine resistance.</title>
        <authorList>
            <person name="Mouncey N."/>
        </authorList>
    </citation>
    <scope>NUCLEOTIDE SEQUENCE [LARGE SCALE GENOMIC DNA]</scope>
    <source>
        <strain evidence="3 4">W4I19-2</strain>
    </source>
</reference>
<dbReference type="Proteomes" id="UP001243364">
    <property type="component" value="Unassembled WGS sequence"/>
</dbReference>
<gene>
    <name evidence="3" type="ORF">QFZ56_004767</name>
</gene>
<feature type="transmembrane region" description="Helical" evidence="2">
    <location>
        <begin position="272"/>
        <end position="294"/>
    </location>
</feature>
<feature type="transmembrane region" description="Helical" evidence="2">
    <location>
        <begin position="141"/>
        <end position="162"/>
    </location>
</feature>
<evidence type="ECO:0000313" key="3">
    <source>
        <dbReference type="EMBL" id="MDQ0685804.1"/>
    </source>
</evidence>
<evidence type="ECO:0000313" key="4">
    <source>
        <dbReference type="Proteomes" id="UP001243364"/>
    </source>
</evidence>
<keyword evidence="4" id="KW-1185">Reference proteome</keyword>
<keyword evidence="2" id="KW-0472">Membrane</keyword>